<sequence>MSINDKVYIIDNNKSRGEKLRTILEFIGESTEVSMYGQWQIFADSNPDVILLGASKLVEETLHELDALVSKFLKVPIIVIGQKLNNSQCILRNVVSCQPFPFSYVQIMEALHQCKISQEVAKSITIGNYRNPLFRSLVGNSLSIRTVRRLIEQVADTEASVLVLGESGTGKEVVARNIHAFSSRANKPFIPINCGAIPGELLESELFGHEKGAFTGAITSRQGRFELANGGTLFLDEIGDMPLPMQVKLLRVLQEHCFERVGSNKSIDVNVRIIAATHRNLEKAIKEGKFREDLFYRLNVFPIEMPPLRERAEDIPLLFNELIARIESEKRPIVHLMPDAMAALSEYSWPGNIRELANLVERLTILYPKGILSKEDLPQKIRGEYKPAYFESEREALLQVISQGTATSTEGIDLKEHLVKTELALISQALNESDWVVAHAANYLNMRRTTLVEKMRKYGLTRPDGV</sequence>
<reference evidence="8 10" key="2">
    <citation type="submission" date="2018-06" db="EMBL/GenBank/DDBJ databases">
        <authorList>
            <consortium name="Pathogen Informatics"/>
            <person name="Doyle S."/>
        </authorList>
    </citation>
    <scope>NUCLEOTIDE SEQUENCE [LARGE SCALE GENOMIC DNA]</scope>
    <source>
        <strain evidence="8 10">NCTC12388</strain>
    </source>
</reference>
<keyword evidence="4" id="KW-0238">DNA-binding</keyword>
<evidence type="ECO:0000259" key="6">
    <source>
        <dbReference type="PROSITE" id="PS50045"/>
    </source>
</evidence>
<dbReference type="OrthoDB" id="9804019at2"/>
<dbReference type="PANTHER" id="PTHR32071:SF117">
    <property type="entry name" value="PTS-DEPENDENT DIHYDROXYACETONE KINASE OPERON REGULATORY PROTEIN-RELATED"/>
    <property type="match status" value="1"/>
</dbReference>
<dbReference type="GO" id="GO:0005524">
    <property type="term" value="F:ATP binding"/>
    <property type="evidence" value="ECO:0007669"/>
    <property type="project" value="UniProtKB-KW"/>
</dbReference>
<dbReference type="PROSITE" id="PS00688">
    <property type="entry name" value="SIGMA54_INTERACT_3"/>
    <property type="match status" value="1"/>
</dbReference>
<dbReference type="Proteomes" id="UP000254476">
    <property type="component" value="Unassembled WGS sequence"/>
</dbReference>
<keyword evidence="2" id="KW-0067">ATP-binding</keyword>
<dbReference type="SUPFAM" id="SSF46689">
    <property type="entry name" value="Homeodomain-like"/>
    <property type="match status" value="1"/>
</dbReference>
<dbReference type="GO" id="GO:0006355">
    <property type="term" value="P:regulation of DNA-templated transcription"/>
    <property type="evidence" value="ECO:0007669"/>
    <property type="project" value="InterPro"/>
</dbReference>
<reference evidence="7 9" key="1">
    <citation type="submission" date="2015-11" db="EMBL/GenBank/DDBJ databases">
        <title>Genomic analysis of 38 Legionella species identifies large and diverse effector repertoires.</title>
        <authorList>
            <person name="Burstein D."/>
            <person name="Amaro F."/>
            <person name="Zusman T."/>
            <person name="Lifshitz Z."/>
            <person name="Cohen O."/>
            <person name="Gilbert J.A."/>
            <person name="Pupko T."/>
            <person name="Shuman H.A."/>
            <person name="Segal G."/>
        </authorList>
    </citation>
    <scope>NUCLEOTIDE SEQUENCE [LARGE SCALE GENOMIC DNA]</scope>
    <source>
        <strain evidence="7 9">Lyon 8420412</strain>
    </source>
</reference>
<organism evidence="8 10">
    <name type="scientific">Legionella gratiana</name>
    <dbReference type="NCBI Taxonomy" id="45066"/>
    <lineage>
        <taxon>Bacteria</taxon>
        <taxon>Pseudomonadati</taxon>
        <taxon>Pseudomonadota</taxon>
        <taxon>Gammaproteobacteria</taxon>
        <taxon>Legionellales</taxon>
        <taxon>Legionellaceae</taxon>
        <taxon>Legionella</taxon>
    </lineage>
</organism>
<dbReference type="PROSITE" id="PS50045">
    <property type="entry name" value="SIGMA54_INTERACT_4"/>
    <property type="match status" value="1"/>
</dbReference>
<dbReference type="Gene3D" id="3.40.50.2300">
    <property type="match status" value="1"/>
</dbReference>
<dbReference type="PROSITE" id="PS00675">
    <property type="entry name" value="SIGMA54_INTERACT_1"/>
    <property type="match status" value="1"/>
</dbReference>
<name>A0A378J8T3_9GAMM</name>
<dbReference type="Pfam" id="PF25601">
    <property type="entry name" value="AAA_lid_14"/>
    <property type="match status" value="1"/>
</dbReference>
<dbReference type="SMART" id="SM00382">
    <property type="entry name" value="AAA"/>
    <property type="match status" value="1"/>
</dbReference>
<keyword evidence="5" id="KW-0804">Transcription</keyword>
<dbReference type="InterPro" id="IPR002197">
    <property type="entry name" value="HTH_Fis"/>
</dbReference>
<feature type="domain" description="Sigma-54 factor interaction" evidence="6">
    <location>
        <begin position="137"/>
        <end position="365"/>
    </location>
</feature>
<dbReference type="Pfam" id="PF00158">
    <property type="entry name" value="Sigma54_activat"/>
    <property type="match status" value="1"/>
</dbReference>
<dbReference type="Pfam" id="PF02954">
    <property type="entry name" value="HTH_8"/>
    <property type="match status" value="1"/>
</dbReference>
<evidence type="ECO:0000313" key="10">
    <source>
        <dbReference type="Proteomes" id="UP000254476"/>
    </source>
</evidence>
<proteinExistence type="predicted"/>
<protein>
    <submittedName>
        <fullName evidence="8">Transcriptional regulator FleQ</fullName>
    </submittedName>
</protein>
<dbReference type="PRINTS" id="PR01590">
    <property type="entry name" value="HTHFIS"/>
</dbReference>
<dbReference type="PANTHER" id="PTHR32071">
    <property type="entry name" value="TRANSCRIPTIONAL REGULATORY PROTEIN"/>
    <property type="match status" value="1"/>
</dbReference>
<dbReference type="InterPro" id="IPR025943">
    <property type="entry name" value="Sigma_54_int_dom_ATP-bd_2"/>
</dbReference>
<dbReference type="SUPFAM" id="SSF52540">
    <property type="entry name" value="P-loop containing nucleoside triphosphate hydrolases"/>
    <property type="match status" value="1"/>
</dbReference>
<dbReference type="Gene3D" id="1.10.8.60">
    <property type="match status" value="1"/>
</dbReference>
<evidence type="ECO:0000256" key="3">
    <source>
        <dbReference type="ARBA" id="ARBA00023015"/>
    </source>
</evidence>
<dbReference type="AlphaFoldDB" id="A0A378J8T3"/>
<evidence type="ECO:0000256" key="5">
    <source>
        <dbReference type="ARBA" id="ARBA00023163"/>
    </source>
</evidence>
<dbReference type="Proteomes" id="UP000054691">
    <property type="component" value="Unassembled WGS sequence"/>
</dbReference>
<evidence type="ECO:0000313" key="8">
    <source>
        <dbReference type="EMBL" id="STX44244.1"/>
    </source>
</evidence>
<dbReference type="InterPro" id="IPR002078">
    <property type="entry name" value="Sigma_54_int"/>
</dbReference>
<dbReference type="InterPro" id="IPR010518">
    <property type="entry name" value="FleQ"/>
</dbReference>
<evidence type="ECO:0000313" key="7">
    <source>
        <dbReference type="EMBL" id="KTD14760.1"/>
    </source>
</evidence>
<dbReference type="Gene3D" id="1.10.10.60">
    <property type="entry name" value="Homeodomain-like"/>
    <property type="match status" value="1"/>
</dbReference>
<dbReference type="InterPro" id="IPR058031">
    <property type="entry name" value="AAA_lid_NorR"/>
</dbReference>
<dbReference type="InterPro" id="IPR027417">
    <property type="entry name" value="P-loop_NTPase"/>
</dbReference>
<keyword evidence="3" id="KW-0805">Transcription regulation</keyword>
<dbReference type="InterPro" id="IPR009057">
    <property type="entry name" value="Homeodomain-like_sf"/>
</dbReference>
<dbReference type="EMBL" id="LNYE01000005">
    <property type="protein sequence ID" value="KTD14760.1"/>
    <property type="molecule type" value="Genomic_DNA"/>
</dbReference>
<evidence type="ECO:0000256" key="2">
    <source>
        <dbReference type="ARBA" id="ARBA00022840"/>
    </source>
</evidence>
<dbReference type="RefSeq" id="WP_058497678.1">
    <property type="nucleotide sequence ID" value="NZ_CAAAHW010000001.1"/>
</dbReference>
<dbReference type="InterPro" id="IPR025662">
    <property type="entry name" value="Sigma_54_int_dom_ATP-bd_1"/>
</dbReference>
<dbReference type="CDD" id="cd00009">
    <property type="entry name" value="AAA"/>
    <property type="match status" value="1"/>
</dbReference>
<dbReference type="InterPro" id="IPR025944">
    <property type="entry name" value="Sigma_54_int_dom_CS"/>
</dbReference>
<dbReference type="PROSITE" id="PS00676">
    <property type="entry name" value="SIGMA54_INTERACT_2"/>
    <property type="match status" value="1"/>
</dbReference>
<dbReference type="STRING" id="45066.Lgra_0463"/>
<dbReference type="Pfam" id="PF06490">
    <property type="entry name" value="FleQ"/>
    <property type="match status" value="1"/>
</dbReference>
<accession>A0A378J8T3</accession>
<keyword evidence="9" id="KW-1185">Reference proteome</keyword>
<evidence type="ECO:0000256" key="4">
    <source>
        <dbReference type="ARBA" id="ARBA00023125"/>
    </source>
</evidence>
<evidence type="ECO:0000256" key="1">
    <source>
        <dbReference type="ARBA" id="ARBA00022741"/>
    </source>
</evidence>
<evidence type="ECO:0000313" key="9">
    <source>
        <dbReference type="Proteomes" id="UP000054691"/>
    </source>
</evidence>
<dbReference type="GO" id="GO:0043565">
    <property type="term" value="F:sequence-specific DNA binding"/>
    <property type="evidence" value="ECO:0007669"/>
    <property type="project" value="InterPro"/>
</dbReference>
<dbReference type="Gene3D" id="3.40.50.300">
    <property type="entry name" value="P-loop containing nucleotide triphosphate hydrolases"/>
    <property type="match status" value="1"/>
</dbReference>
<dbReference type="InterPro" id="IPR003593">
    <property type="entry name" value="AAA+_ATPase"/>
</dbReference>
<dbReference type="FunFam" id="3.40.50.300:FF:000006">
    <property type="entry name" value="DNA-binding transcriptional regulator NtrC"/>
    <property type="match status" value="1"/>
</dbReference>
<keyword evidence="1" id="KW-0547">Nucleotide-binding</keyword>
<gene>
    <name evidence="8" type="primary">fleQ</name>
    <name evidence="7" type="ORF">Lgra_0463</name>
    <name evidence="8" type="ORF">NCTC12388_01424</name>
</gene>
<dbReference type="EMBL" id="UGOB01000001">
    <property type="protein sequence ID" value="STX44244.1"/>
    <property type="molecule type" value="Genomic_DNA"/>
</dbReference>